<evidence type="ECO:0000313" key="3">
    <source>
        <dbReference type="EMBL" id="KAF2176256.1"/>
    </source>
</evidence>
<evidence type="ECO:0000256" key="1">
    <source>
        <dbReference type="SAM" id="MobiDB-lite"/>
    </source>
</evidence>
<dbReference type="Pfam" id="PF10338">
    <property type="entry name" value="YBL028C_N"/>
    <property type="match status" value="1"/>
</dbReference>
<dbReference type="OrthoDB" id="4087970at2759"/>
<evidence type="ECO:0000259" key="2">
    <source>
        <dbReference type="Pfam" id="PF10338"/>
    </source>
</evidence>
<proteinExistence type="predicted"/>
<feature type="compositionally biased region" description="Basic and acidic residues" evidence="1">
    <location>
        <begin position="26"/>
        <end position="54"/>
    </location>
</feature>
<dbReference type="GO" id="GO:0030687">
    <property type="term" value="C:preribosome, large subunit precursor"/>
    <property type="evidence" value="ECO:0007669"/>
    <property type="project" value="TreeGrafter"/>
</dbReference>
<accession>A0A6A6DF98</accession>
<dbReference type="PANTHER" id="PTHR28219:SF1">
    <property type="entry name" value="UPF0642 PROTEIN YBL028C"/>
    <property type="match status" value="1"/>
</dbReference>
<name>A0A6A6DF98_9PEZI</name>
<feature type="domain" description="DUF2423" evidence="2">
    <location>
        <begin position="1"/>
        <end position="44"/>
    </location>
</feature>
<dbReference type="PANTHER" id="PTHR28219">
    <property type="entry name" value="UPF0642 PROTEIN YBL028C"/>
    <property type="match status" value="1"/>
</dbReference>
<dbReference type="EMBL" id="ML994711">
    <property type="protein sequence ID" value="KAF2176256.1"/>
    <property type="molecule type" value="Genomic_DNA"/>
</dbReference>
<sequence length="182" mass="20645">MAKGLRSSVKKSNRSKLRSRVFAPVEDARTERLHAKLLEAVKQPRLEPAKKSEMDVDTLEGTRTSATHQRPTESQRTRSDLSESNTTAQQADEEELPKGWFSLTANIPRSLSLEGHTPKPDPWATILPKDSVYNEIYDLWIKDAQDREDLYYWALGLCSDIKGFTEDGQLECTIDPLLDLSK</sequence>
<dbReference type="AlphaFoldDB" id="A0A6A6DF98"/>
<reference evidence="3" key="1">
    <citation type="journal article" date="2020" name="Stud. Mycol.">
        <title>101 Dothideomycetes genomes: a test case for predicting lifestyles and emergence of pathogens.</title>
        <authorList>
            <person name="Haridas S."/>
            <person name="Albert R."/>
            <person name="Binder M."/>
            <person name="Bloem J."/>
            <person name="Labutti K."/>
            <person name="Salamov A."/>
            <person name="Andreopoulos B."/>
            <person name="Baker S."/>
            <person name="Barry K."/>
            <person name="Bills G."/>
            <person name="Bluhm B."/>
            <person name="Cannon C."/>
            <person name="Castanera R."/>
            <person name="Culley D."/>
            <person name="Daum C."/>
            <person name="Ezra D."/>
            <person name="Gonzalez J."/>
            <person name="Henrissat B."/>
            <person name="Kuo A."/>
            <person name="Liang C."/>
            <person name="Lipzen A."/>
            <person name="Lutzoni F."/>
            <person name="Magnuson J."/>
            <person name="Mondo S."/>
            <person name="Nolan M."/>
            <person name="Ohm R."/>
            <person name="Pangilinan J."/>
            <person name="Park H.-J."/>
            <person name="Ramirez L."/>
            <person name="Alfaro M."/>
            <person name="Sun H."/>
            <person name="Tritt A."/>
            <person name="Yoshinaga Y."/>
            <person name="Zwiers L.-H."/>
            <person name="Turgeon B."/>
            <person name="Goodwin S."/>
            <person name="Spatafora J."/>
            <person name="Crous P."/>
            <person name="Grigoriev I."/>
        </authorList>
    </citation>
    <scope>NUCLEOTIDE SEQUENCE</scope>
    <source>
        <strain evidence="3">CBS 207.26</strain>
    </source>
</reference>
<dbReference type="Proteomes" id="UP000800200">
    <property type="component" value="Unassembled WGS sequence"/>
</dbReference>
<evidence type="ECO:0000313" key="4">
    <source>
        <dbReference type="Proteomes" id="UP000800200"/>
    </source>
</evidence>
<keyword evidence="4" id="KW-1185">Reference proteome</keyword>
<feature type="compositionally biased region" description="Basic residues" evidence="1">
    <location>
        <begin position="8"/>
        <end position="19"/>
    </location>
</feature>
<dbReference type="InterPro" id="IPR019434">
    <property type="entry name" value="DUF2423"/>
</dbReference>
<gene>
    <name evidence="3" type="ORF">K469DRAFT_700162</name>
</gene>
<organism evidence="3 4">
    <name type="scientific">Zopfia rhizophila CBS 207.26</name>
    <dbReference type="NCBI Taxonomy" id="1314779"/>
    <lineage>
        <taxon>Eukaryota</taxon>
        <taxon>Fungi</taxon>
        <taxon>Dikarya</taxon>
        <taxon>Ascomycota</taxon>
        <taxon>Pezizomycotina</taxon>
        <taxon>Dothideomycetes</taxon>
        <taxon>Dothideomycetes incertae sedis</taxon>
        <taxon>Zopfiaceae</taxon>
        <taxon>Zopfia</taxon>
    </lineage>
</organism>
<feature type="compositionally biased region" description="Basic and acidic residues" evidence="1">
    <location>
        <begin position="70"/>
        <end position="81"/>
    </location>
</feature>
<feature type="region of interest" description="Disordered" evidence="1">
    <location>
        <begin position="1"/>
        <end position="100"/>
    </location>
</feature>
<protein>
    <recommendedName>
        <fullName evidence="2">DUF2423 domain-containing protein</fullName>
    </recommendedName>
</protein>